<reference evidence="2 3" key="1">
    <citation type="journal article" date="2012" name="PLoS Pathog.">
        <title>Diverse lifestyles and strategies of plant pathogenesis encoded in the genomes of eighteen Dothideomycetes fungi.</title>
        <authorList>
            <person name="Ohm R.A."/>
            <person name="Feau N."/>
            <person name="Henrissat B."/>
            <person name="Schoch C.L."/>
            <person name="Horwitz B.A."/>
            <person name="Barry K.W."/>
            <person name="Condon B.J."/>
            <person name="Copeland A.C."/>
            <person name="Dhillon B."/>
            <person name="Glaser F."/>
            <person name="Hesse C.N."/>
            <person name="Kosti I."/>
            <person name="LaButti K."/>
            <person name="Lindquist E.A."/>
            <person name="Lucas S."/>
            <person name="Salamov A.A."/>
            <person name="Bradshaw R.E."/>
            <person name="Ciuffetti L."/>
            <person name="Hamelin R.C."/>
            <person name="Kema G.H.J."/>
            <person name="Lawrence C."/>
            <person name="Scott J.A."/>
            <person name="Spatafora J.W."/>
            <person name="Turgeon B.G."/>
            <person name="de Wit P.J.G.M."/>
            <person name="Zhong S."/>
            <person name="Goodwin S.B."/>
            <person name="Grigoriev I.V."/>
        </authorList>
    </citation>
    <scope>NUCLEOTIDE SEQUENCE [LARGE SCALE GENOMIC DNA]</scope>
    <source>
        <strain evidence="2 3">SO2202</strain>
    </source>
</reference>
<feature type="non-terminal residue" evidence="2">
    <location>
        <position position="327"/>
    </location>
</feature>
<dbReference type="EMBL" id="KB456260">
    <property type="protein sequence ID" value="EMF16247.1"/>
    <property type="molecule type" value="Genomic_DNA"/>
</dbReference>
<dbReference type="Proteomes" id="UP000016931">
    <property type="component" value="Unassembled WGS sequence"/>
</dbReference>
<dbReference type="PANTHER" id="PTHR45982:SF1">
    <property type="entry name" value="REGULATOR OF CHROMOSOME CONDENSATION"/>
    <property type="match status" value="1"/>
</dbReference>
<evidence type="ECO:0000256" key="1">
    <source>
        <dbReference type="PROSITE-ProRule" id="PRU00235"/>
    </source>
</evidence>
<dbReference type="OMA" id="HHMLPGR"/>
<dbReference type="RefSeq" id="XP_016764368.1">
    <property type="nucleotide sequence ID" value="XM_016908405.1"/>
</dbReference>
<feature type="non-terminal residue" evidence="2">
    <location>
        <position position="1"/>
    </location>
</feature>
<dbReference type="Gene3D" id="2.130.10.30">
    <property type="entry name" value="Regulator of chromosome condensation 1/beta-lactamase-inhibitor protein II"/>
    <property type="match status" value="1"/>
</dbReference>
<dbReference type="eggNOG" id="KOG1426">
    <property type="taxonomic scope" value="Eukaryota"/>
</dbReference>
<dbReference type="InterPro" id="IPR000408">
    <property type="entry name" value="Reg_chr_condens"/>
</dbReference>
<dbReference type="InterPro" id="IPR051553">
    <property type="entry name" value="Ran_GTPase-activating"/>
</dbReference>
<feature type="repeat" description="RCC1" evidence="1">
    <location>
        <begin position="188"/>
        <end position="243"/>
    </location>
</feature>
<dbReference type="Pfam" id="PF13540">
    <property type="entry name" value="RCC1_2"/>
    <property type="match status" value="1"/>
</dbReference>
<accession>N1QIZ1</accession>
<evidence type="ECO:0000313" key="3">
    <source>
        <dbReference type="Proteomes" id="UP000016931"/>
    </source>
</evidence>
<sequence>LYAAGFNAHGQLDSTTTEDVKTFQPIAGTGSAQSRVLFAGWSTTVIVVGDRIRSVGHQKIDHKLDLDADAGVLKSAIGDHDGMLGCLDEKGRLYVVEEQRLVCKSMDASPRIGYLAQACNNRIAMTAMQTPEGQVCHLTEFDTFEKFLHWYEDPSGESNYPASHHMLPGRPKSLQANVANFLLLMERGDVWTWGDSRYQSLGRDVAGDGAVPAHRPGAVEALGGISIKLIAAGGWQAAALSEDGALYIWGAQTPGSEHCIKALIPSEVSLVTIPGNADDEPLDILDVGIGSGHIAVLTEGNALYVAGQNNNGQLGIGREDAFVHEWQ</sequence>
<keyword evidence="3" id="KW-1185">Reference proteome</keyword>
<dbReference type="InterPro" id="IPR009091">
    <property type="entry name" value="RCC1/BLIP-II"/>
</dbReference>
<organism evidence="2 3">
    <name type="scientific">Sphaerulina musiva (strain SO2202)</name>
    <name type="common">Poplar stem canker fungus</name>
    <name type="synonym">Septoria musiva</name>
    <dbReference type="NCBI Taxonomy" id="692275"/>
    <lineage>
        <taxon>Eukaryota</taxon>
        <taxon>Fungi</taxon>
        <taxon>Dikarya</taxon>
        <taxon>Ascomycota</taxon>
        <taxon>Pezizomycotina</taxon>
        <taxon>Dothideomycetes</taxon>
        <taxon>Dothideomycetidae</taxon>
        <taxon>Mycosphaerellales</taxon>
        <taxon>Mycosphaerellaceae</taxon>
        <taxon>Sphaerulina</taxon>
    </lineage>
</organism>
<dbReference type="STRING" id="692275.N1QIZ1"/>
<evidence type="ECO:0000313" key="2">
    <source>
        <dbReference type="EMBL" id="EMF16247.1"/>
    </source>
</evidence>
<dbReference type="AlphaFoldDB" id="N1QIZ1"/>
<dbReference type="OrthoDB" id="5370059at2759"/>
<dbReference type="PANTHER" id="PTHR45982">
    <property type="entry name" value="REGULATOR OF CHROMOSOME CONDENSATION"/>
    <property type="match status" value="1"/>
</dbReference>
<dbReference type="HOGENOM" id="CLU_046009_0_0_1"/>
<dbReference type="SUPFAM" id="SSF50985">
    <property type="entry name" value="RCC1/BLIP-II"/>
    <property type="match status" value="1"/>
</dbReference>
<dbReference type="GeneID" id="27905542"/>
<protein>
    <submittedName>
        <fullName evidence="2">RCC1/BLIP-II protein</fullName>
    </submittedName>
</protein>
<gene>
    <name evidence="2" type="ORF">SEPMUDRAFT_26234</name>
</gene>
<name>N1QIZ1_SPHMS</name>
<proteinExistence type="predicted"/>
<dbReference type="PROSITE" id="PS50012">
    <property type="entry name" value="RCC1_3"/>
    <property type="match status" value="1"/>
</dbReference>
<dbReference type="Pfam" id="PF00415">
    <property type="entry name" value="RCC1"/>
    <property type="match status" value="1"/>
</dbReference>